<dbReference type="Pfam" id="PF03796">
    <property type="entry name" value="DnaB_C"/>
    <property type="match status" value="1"/>
</dbReference>
<dbReference type="InterPro" id="IPR007694">
    <property type="entry name" value="DNA_helicase_DnaB-like_C"/>
</dbReference>
<dbReference type="PANTHER" id="PTHR30153:SF2">
    <property type="entry name" value="REPLICATIVE DNA HELICASE"/>
    <property type="match status" value="1"/>
</dbReference>
<dbReference type="RefSeq" id="WP_276579632.1">
    <property type="nucleotide sequence ID" value="NZ_JANHEB010000348.1"/>
</dbReference>
<feature type="domain" description="SF4 helicase" evidence="1">
    <location>
        <begin position="8"/>
        <end position="52"/>
    </location>
</feature>
<comment type="caution">
    <text evidence="2">The sequence shown here is derived from an EMBL/GenBank/DDBJ whole genome shotgun (WGS) entry which is preliminary data.</text>
</comment>
<dbReference type="Gene3D" id="3.40.50.300">
    <property type="entry name" value="P-loop containing nucleotide triphosphate hydrolases"/>
    <property type="match status" value="1"/>
</dbReference>
<dbReference type="AlphaFoldDB" id="A0AAW5L7N7"/>
<reference evidence="2" key="1">
    <citation type="submission" date="2022-07" db="EMBL/GenBank/DDBJ databases">
        <title>Identification and characterization of Bacillus thuringiensis and other Bacillus cereus group isolates from spinach by whole genome sequencing.</title>
        <authorList>
            <person name="Zao X."/>
            <person name="Zervas A."/>
            <person name="Hendriks M."/>
            <person name="Rajkovic A."/>
            <person name="Van Overbeek L."/>
            <person name="Hendriksen N.B."/>
            <person name="Uyttendaele M."/>
        </authorList>
    </citation>
    <scope>NUCLEOTIDE SEQUENCE</scope>
    <source>
        <strain evidence="2">781001F-1</strain>
    </source>
</reference>
<feature type="non-terminal residue" evidence="2">
    <location>
        <position position="60"/>
    </location>
</feature>
<dbReference type="GO" id="GO:0005524">
    <property type="term" value="F:ATP binding"/>
    <property type="evidence" value="ECO:0007669"/>
    <property type="project" value="InterPro"/>
</dbReference>
<dbReference type="EMBL" id="JANHEB010000348">
    <property type="protein sequence ID" value="MCQ6289367.1"/>
    <property type="molecule type" value="Genomic_DNA"/>
</dbReference>
<dbReference type="GO" id="GO:0003678">
    <property type="term" value="F:DNA helicase activity"/>
    <property type="evidence" value="ECO:0007669"/>
    <property type="project" value="InterPro"/>
</dbReference>
<dbReference type="SUPFAM" id="SSF52540">
    <property type="entry name" value="P-loop containing nucleoside triphosphate hydrolases"/>
    <property type="match status" value="1"/>
</dbReference>
<gene>
    <name evidence="2" type="ORF">NPM19_33120</name>
</gene>
<name>A0AAW5L7N7_BACCE</name>
<keyword evidence="2" id="KW-0547">Nucleotide-binding</keyword>
<dbReference type="GO" id="GO:0006260">
    <property type="term" value="P:DNA replication"/>
    <property type="evidence" value="ECO:0007669"/>
    <property type="project" value="InterPro"/>
</dbReference>
<evidence type="ECO:0000313" key="3">
    <source>
        <dbReference type="Proteomes" id="UP001204643"/>
    </source>
</evidence>
<keyword evidence="2" id="KW-0378">Hydrolase</keyword>
<dbReference type="InterPro" id="IPR027417">
    <property type="entry name" value="P-loop_NTPase"/>
</dbReference>
<proteinExistence type="predicted"/>
<evidence type="ECO:0000259" key="1">
    <source>
        <dbReference type="Pfam" id="PF03796"/>
    </source>
</evidence>
<dbReference type="PANTHER" id="PTHR30153">
    <property type="entry name" value="REPLICATIVE DNA HELICASE DNAB"/>
    <property type="match status" value="1"/>
</dbReference>
<dbReference type="Proteomes" id="UP001204643">
    <property type="component" value="Unassembled WGS sequence"/>
</dbReference>
<keyword evidence="2" id="KW-0067">ATP-binding</keyword>
<organism evidence="2 3">
    <name type="scientific">Bacillus cereus</name>
    <dbReference type="NCBI Taxonomy" id="1396"/>
    <lineage>
        <taxon>Bacteria</taxon>
        <taxon>Bacillati</taxon>
        <taxon>Bacillota</taxon>
        <taxon>Bacilli</taxon>
        <taxon>Bacillales</taxon>
        <taxon>Bacillaceae</taxon>
        <taxon>Bacillus</taxon>
        <taxon>Bacillus cereus group</taxon>
    </lineage>
</organism>
<sequence length="60" mass="6374">MQASGLSGAHTGYTNLNQFTDGWQTTDLIVVAARPSVGKTAFTLDSIRKGAKADPKQYMG</sequence>
<keyword evidence="2" id="KW-0347">Helicase</keyword>
<accession>A0AAW5L7N7</accession>
<dbReference type="GO" id="GO:0005829">
    <property type="term" value="C:cytosol"/>
    <property type="evidence" value="ECO:0007669"/>
    <property type="project" value="TreeGrafter"/>
</dbReference>
<protein>
    <submittedName>
        <fullName evidence="2">DNA helicase</fullName>
    </submittedName>
</protein>
<evidence type="ECO:0000313" key="2">
    <source>
        <dbReference type="EMBL" id="MCQ6289367.1"/>
    </source>
</evidence>